<dbReference type="Proteomes" id="UP000649617">
    <property type="component" value="Unassembled WGS sequence"/>
</dbReference>
<feature type="non-terminal residue" evidence="9">
    <location>
        <position position="1"/>
    </location>
</feature>
<evidence type="ECO:0000256" key="2">
    <source>
        <dbReference type="ARBA" id="ARBA00022840"/>
    </source>
</evidence>
<evidence type="ECO:0000256" key="3">
    <source>
        <dbReference type="ARBA" id="ARBA00038543"/>
    </source>
</evidence>
<dbReference type="GO" id="GO:0005634">
    <property type="term" value="C:nucleus"/>
    <property type="evidence" value="ECO:0007669"/>
    <property type="project" value="TreeGrafter"/>
</dbReference>
<dbReference type="AlphaFoldDB" id="A0A812RBD2"/>
<keyword evidence="1" id="KW-0547">Nucleotide-binding</keyword>
<feature type="non-terminal residue" evidence="9">
    <location>
        <position position="195"/>
    </location>
</feature>
<evidence type="ECO:0000256" key="6">
    <source>
        <dbReference type="ARBA" id="ARBA00042858"/>
    </source>
</evidence>
<dbReference type="InterPro" id="IPR000719">
    <property type="entry name" value="Prot_kinase_dom"/>
</dbReference>
<dbReference type="GO" id="GO:0005524">
    <property type="term" value="F:ATP binding"/>
    <property type="evidence" value="ECO:0007669"/>
    <property type="project" value="UniProtKB-KW"/>
</dbReference>
<dbReference type="PANTHER" id="PTHR24056">
    <property type="entry name" value="CELL DIVISION PROTEIN KINASE"/>
    <property type="match status" value="1"/>
</dbReference>
<keyword evidence="2" id="KW-0067">ATP-binding</keyword>
<gene>
    <name evidence="9" type="primary">cdk-12</name>
    <name evidence="9" type="ORF">SPIL2461_LOCUS10530</name>
</gene>
<evidence type="ECO:0000256" key="5">
    <source>
        <dbReference type="ARBA" id="ARBA00041902"/>
    </source>
</evidence>
<dbReference type="GO" id="GO:0004674">
    <property type="term" value="F:protein serine/threonine kinase activity"/>
    <property type="evidence" value="ECO:0007669"/>
    <property type="project" value="TreeGrafter"/>
</dbReference>
<dbReference type="InterPro" id="IPR050108">
    <property type="entry name" value="CDK"/>
</dbReference>
<reference evidence="9" key="1">
    <citation type="submission" date="2021-02" db="EMBL/GenBank/DDBJ databases">
        <authorList>
            <person name="Dougan E. K."/>
            <person name="Rhodes N."/>
            <person name="Thang M."/>
            <person name="Chan C."/>
        </authorList>
    </citation>
    <scope>NUCLEOTIDE SEQUENCE</scope>
</reference>
<dbReference type="InterPro" id="IPR011009">
    <property type="entry name" value="Kinase-like_dom_sf"/>
</dbReference>
<dbReference type="PROSITE" id="PS50011">
    <property type="entry name" value="PROTEIN_KINASE_DOM"/>
    <property type="match status" value="1"/>
</dbReference>
<proteinExistence type="predicted"/>
<feature type="domain" description="Protein kinase" evidence="8">
    <location>
        <begin position="1"/>
        <end position="195"/>
    </location>
</feature>
<accession>A0A812RBD2</accession>
<evidence type="ECO:0000256" key="4">
    <source>
        <dbReference type="ARBA" id="ARBA00039612"/>
    </source>
</evidence>
<evidence type="ECO:0000256" key="7">
    <source>
        <dbReference type="SAM" id="MobiDB-lite"/>
    </source>
</evidence>
<comment type="subunit">
    <text evidence="3">May form a complex composed of at least the catalytic subunit CRK2 and a cyclin.</text>
</comment>
<keyword evidence="10" id="KW-1185">Reference proteome</keyword>
<dbReference type="SUPFAM" id="SSF56112">
    <property type="entry name" value="Protein kinase-like (PK-like)"/>
    <property type="match status" value="1"/>
</dbReference>
<evidence type="ECO:0000313" key="9">
    <source>
        <dbReference type="EMBL" id="CAE7430415.1"/>
    </source>
</evidence>
<evidence type="ECO:0000313" key="10">
    <source>
        <dbReference type="Proteomes" id="UP000649617"/>
    </source>
</evidence>
<feature type="region of interest" description="Disordered" evidence="7">
    <location>
        <begin position="35"/>
        <end position="73"/>
    </location>
</feature>
<evidence type="ECO:0000259" key="8">
    <source>
        <dbReference type="PROSITE" id="PS50011"/>
    </source>
</evidence>
<dbReference type="Pfam" id="PF00069">
    <property type="entry name" value="Pkinase"/>
    <property type="match status" value="1"/>
</dbReference>
<dbReference type="Gene3D" id="1.10.510.10">
    <property type="entry name" value="Transferase(Phosphotransferase) domain 1"/>
    <property type="match status" value="1"/>
</dbReference>
<dbReference type="OrthoDB" id="266718at2759"/>
<comment type="caution">
    <text evidence="9">The sequence shown here is derived from an EMBL/GenBank/DDBJ whole genome shotgun (WGS) entry which is preliminary data.</text>
</comment>
<dbReference type="EMBL" id="CAJNIZ010019738">
    <property type="protein sequence ID" value="CAE7430415.1"/>
    <property type="molecule type" value="Genomic_DNA"/>
</dbReference>
<sequence length="195" mass="22499">QKRTDIRVEYTRRARQAYEEQAAVRKQFQLSLRQGRLQAEEESAGGANGRNRKRKAESSQAGTASSHEHGRFHYTNNTPMDLLELLGLVMSRADCNFYELAQSMKCTDEENWPINYSELGRFFKQCLAGLAFVHDRGMMHLDVKTNNWLVHGRTRVVLADFGNSRKLNLSGNCYANCCFNHDYRPLELILAEHRK</sequence>
<name>A0A812RBD2_SYMPI</name>
<protein>
    <recommendedName>
        <fullName evidence="4">Cyclin-dependent kinase 2 homolog</fullName>
    </recommendedName>
    <alternativeName>
        <fullName evidence="5">Cell division control protein 2 homolog</fullName>
    </alternativeName>
    <alternativeName>
        <fullName evidence="6">cdc2-related kinase 2</fullName>
    </alternativeName>
</protein>
<evidence type="ECO:0000256" key="1">
    <source>
        <dbReference type="ARBA" id="ARBA00022741"/>
    </source>
</evidence>
<organism evidence="9 10">
    <name type="scientific">Symbiodinium pilosum</name>
    <name type="common">Dinoflagellate</name>
    <dbReference type="NCBI Taxonomy" id="2952"/>
    <lineage>
        <taxon>Eukaryota</taxon>
        <taxon>Sar</taxon>
        <taxon>Alveolata</taxon>
        <taxon>Dinophyceae</taxon>
        <taxon>Suessiales</taxon>
        <taxon>Symbiodiniaceae</taxon>
        <taxon>Symbiodinium</taxon>
    </lineage>
</organism>